<evidence type="ECO:0000256" key="8">
    <source>
        <dbReference type="ARBA" id="ARBA00022989"/>
    </source>
</evidence>
<dbReference type="AlphaFoldDB" id="A0A093VH22"/>
<dbReference type="PANTHER" id="PTHR13247:SF0">
    <property type="entry name" value="MITOCHONDRIAL FISSION 1 PROTEIN"/>
    <property type="match status" value="1"/>
</dbReference>
<evidence type="ECO:0000256" key="2">
    <source>
        <dbReference type="ARBA" id="ARBA00008937"/>
    </source>
</evidence>
<evidence type="ECO:0000256" key="6">
    <source>
        <dbReference type="ARBA" id="ARBA00022787"/>
    </source>
</evidence>
<comment type="function">
    <text evidence="11">Has a role in mitochondrial fission. Has a role in outer membrane fission but not matrix separation.</text>
</comment>
<feature type="transmembrane region" description="Helical" evidence="13">
    <location>
        <begin position="119"/>
        <end position="140"/>
    </location>
</feature>
<evidence type="ECO:0000256" key="1">
    <source>
        <dbReference type="ARBA" id="ARBA00004572"/>
    </source>
</evidence>
<dbReference type="InterPro" id="IPR011990">
    <property type="entry name" value="TPR-like_helical_dom_sf"/>
</dbReference>
<organism evidence="14">
    <name type="scientific">Talaromyces marneffei PM1</name>
    <dbReference type="NCBI Taxonomy" id="1077442"/>
    <lineage>
        <taxon>Eukaryota</taxon>
        <taxon>Fungi</taxon>
        <taxon>Dikarya</taxon>
        <taxon>Ascomycota</taxon>
        <taxon>Pezizomycotina</taxon>
        <taxon>Eurotiomycetes</taxon>
        <taxon>Eurotiomycetidae</taxon>
        <taxon>Eurotiales</taxon>
        <taxon>Trichocomaceae</taxon>
        <taxon>Talaromyces</taxon>
        <taxon>Talaromyces sect. Talaromyces</taxon>
    </lineage>
</organism>
<keyword evidence="7" id="KW-0802">TPR repeat</keyword>
<keyword evidence="10 12" id="KW-0472">Membrane</keyword>
<dbReference type="GO" id="GO:0005741">
    <property type="term" value="C:mitochondrial outer membrane"/>
    <property type="evidence" value="ECO:0007669"/>
    <property type="project" value="UniProtKB-SubCell"/>
</dbReference>
<comment type="domain">
    <text evidence="12">The C-terminus is required for mitochondrial localization, while the N-terminus is necessary for mitochondrial fission.</text>
</comment>
<dbReference type="HOGENOM" id="CLU_104368_2_0_1"/>
<dbReference type="Pfam" id="PF14852">
    <property type="entry name" value="Fis1_TPR_N"/>
    <property type="match status" value="1"/>
</dbReference>
<keyword evidence="8 13" id="KW-1133">Transmembrane helix</keyword>
<reference evidence="14" key="1">
    <citation type="journal article" date="2014" name="PLoS Genet.">
        <title>Signature Gene Expression Reveals Novel Clues to the Molecular Mechanisms of Dimorphic Transition in Penicillium marneffei.</title>
        <authorList>
            <person name="Yang E."/>
            <person name="Wang G."/>
            <person name="Cai J."/>
            <person name="Woo P.C."/>
            <person name="Lau S.K."/>
            <person name="Yuen K.-Y."/>
            <person name="Chow W.-N."/>
            <person name="Lin X."/>
        </authorList>
    </citation>
    <scope>NUCLEOTIDE SEQUENCE [LARGE SCALE GENOMIC DNA]</scope>
    <source>
        <strain evidence="14">PM1</strain>
    </source>
</reference>
<name>A0A093VH22_TALMA</name>
<evidence type="ECO:0000256" key="5">
    <source>
        <dbReference type="ARBA" id="ARBA00022737"/>
    </source>
</evidence>
<dbReference type="Gene3D" id="1.25.40.10">
    <property type="entry name" value="Tetratricopeptide repeat domain"/>
    <property type="match status" value="1"/>
</dbReference>
<gene>
    <name evidence="14" type="ORF">GQ26_0052450</name>
</gene>
<evidence type="ECO:0000256" key="7">
    <source>
        <dbReference type="ARBA" id="ARBA00022803"/>
    </source>
</evidence>
<keyword evidence="9 12" id="KW-0496">Mitochondrion</keyword>
<dbReference type="PANTHER" id="PTHR13247">
    <property type="entry name" value="TETRATRICOPEPTIDE REPEAT PROTEIN 11 TPR REPEAT PROTEIN 11"/>
    <property type="match status" value="1"/>
</dbReference>
<evidence type="ECO:0000256" key="13">
    <source>
        <dbReference type="SAM" id="Phobius"/>
    </source>
</evidence>
<comment type="caution">
    <text evidence="14">The sequence shown here is derived from an EMBL/GenBank/DDBJ whole genome shotgun (WGS) entry which is preliminary data.</text>
</comment>
<dbReference type="eggNOG" id="KOG3364">
    <property type="taxonomic scope" value="Eukaryota"/>
</dbReference>
<evidence type="ECO:0000256" key="4">
    <source>
        <dbReference type="ARBA" id="ARBA00022692"/>
    </source>
</evidence>
<dbReference type="InterPro" id="IPR028058">
    <property type="entry name" value="Fis1_TPR_N"/>
</dbReference>
<evidence type="ECO:0000256" key="11">
    <source>
        <dbReference type="ARBA" id="ARBA00025016"/>
    </source>
</evidence>
<dbReference type="PIRSF" id="PIRSF008835">
    <property type="entry name" value="TPR_repeat_11_Fis1"/>
    <property type="match status" value="1"/>
</dbReference>
<dbReference type="InterPro" id="IPR028061">
    <property type="entry name" value="Fis1_TPR_C"/>
</dbReference>
<evidence type="ECO:0000256" key="9">
    <source>
        <dbReference type="ARBA" id="ARBA00023128"/>
    </source>
</evidence>
<keyword evidence="6 12" id="KW-1000">Mitochondrion outer membrane</keyword>
<dbReference type="GO" id="GO:0016559">
    <property type="term" value="P:peroxisome fission"/>
    <property type="evidence" value="ECO:0007669"/>
    <property type="project" value="TreeGrafter"/>
</dbReference>
<dbReference type="GO" id="GO:0000266">
    <property type="term" value="P:mitochondrial fission"/>
    <property type="evidence" value="ECO:0007669"/>
    <property type="project" value="UniProtKB-UniRule"/>
</dbReference>
<evidence type="ECO:0000256" key="12">
    <source>
        <dbReference type="PIRNR" id="PIRNR008835"/>
    </source>
</evidence>
<keyword evidence="5" id="KW-0677">Repeat</keyword>
<dbReference type="Pfam" id="PF14853">
    <property type="entry name" value="Fis1_TPR_C"/>
    <property type="match status" value="1"/>
</dbReference>
<dbReference type="GO" id="GO:0005778">
    <property type="term" value="C:peroxisomal membrane"/>
    <property type="evidence" value="ECO:0007669"/>
    <property type="project" value="TreeGrafter"/>
</dbReference>
<protein>
    <recommendedName>
        <fullName evidence="3 12">Mitochondrial fission 1 protein</fullName>
    </recommendedName>
</protein>
<comment type="similarity">
    <text evidence="2 12">Belongs to the FIS1 family.</text>
</comment>
<dbReference type="SUPFAM" id="SSF48452">
    <property type="entry name" value="TPR-like"/>
    <property type="match status" value="1"/>
</dbReference>
<proteinExistence type="inferred from homology"/>
<dbReference type="GO" id="GO:0000422">
    <property type="term" value="P:autophagy of mitochondrion"/>
    <property type="evidence" value="ECO:0007669"/>
    <property type="project" value="TreeGrafter"/>
</dbReference>
<comment type="subcellular location">
    <subcellularLocation>
        <location evidence="1">Mitochondrion outer membrane</location>
        <topology evidence="1">Single-pass membrane protein</topology>
    </subcellularLocation>
</comment>
<sequence>MVTNLPYAADADRQVLRAQYEKEGEYVGVQTKFNYAWGLIKSNVRSEQQEGVILLSQIFRTASDRRRECLYYLALGNFKLGNYAEARKYNDALLEHEPDNLQAASLQELIDDKVAKEGLMGVAIVGGVALAAGLIGGLLVRGSRRR</sequence>
<accession>A0A093VH22</accession>
<keyword evidence="4 13" id="KW-0812">Transmembrane</keyword>
<evidence type="ECO:0000256" key="3">
    <source>
        <dbReference type="ARBA" id="ARBA00014314"/>
    </source>
</evidence>
<dbReference type="CDD" id="cd12212">
    <property type="entry name" value="Fis1"/>
    <property type="match status" value="1"/>
</dbReference>
<dbReference type="EMBL" id="JPOX01000005">
    <property type="protein sequence ID" value="KFX51460.1"/>
    <property type="molecule type" value="Genomic_DNA"/>
</dbReference>
<dbReference type="FunFam" id="1.25.40.10:FF:000179">
    <property type="entry name" value="Mitochondrial fission 1 protein"/>
    <property type="match status" value="1"/>
</dbReference>
<dbReference type="InterPro" id="IPR033745">
    <property type="entry name" value="Fis1_cytosol"/>
</dbReference>
<dbReference type="InterPro" id="IPR016543">
    <property type="entry name" value="Fis1"/>
</dbReference>
<evidence type="ECO:0000313" key="14">
    <source>
        <dbReference type="EMBL" id="KFX51460.1"/>
    </source>
</evidence>
<evidence type="ECO:0000256" key="10">
    <source>
        <dbReference type="ARBA" id="ARBA00023136"/>
    </source>
</evidence>